<evidence type="ECO:0000259" key="9">
    <source>
        <dbReference type="PROSITE" id="PS50112"/>
    </source>
</evidence>
<dbReference type="Pfam" id="PF02518">
    <property type="entry name" value="HATPase_c"/>
    <property type="match status" value="1"/>
</dbReference>
<dbReference type="SMART" id="SM00086">
    <property type="entry name" value="PAC"/>
    <property type="match status" value="1"/>
</dbReference>
<dbReference type="STRING" id="320787.CA2015_3765"/>
<name>A0A0H4PJM2_9BACT</name>
<dbReference type="SMART" id="SM00387">
    <property type="entry name" value="HATPase_c"/>
    <property type="match status" value="1"/>
</dbReference>
<dbReference type="InterPro" id="IPR035965">
    <property type="entry name" value="PAS-like_dom_sf"/>
</dbReference>
<dbReference type="InterPro" id="IPR004358">
    <property type="entry name" value="Sig_transdc_His_kin-like_C"/>
</dbReference>
<evidence type="ECO:0000256" key="6">
    <source>
        <dbReference type="ARBA" id="ARBA00023012"/>
    </source>
</evidence>
<evidence type="ECO:0000259" key="8">
    <source>
        <dbReference type="PROSITE" id="PS50109"/>
    </source>
</evidence>
<dbReference type="InterPro" id="IPR005467">
    <property type="entry name" value="His_kinase_dom"/>
</dbReference>
<keyword evidence="5" id="KW-0418">Kinase</keyword>
<feature type="transmembrane region" description="Helical" evidence="7">
    <location>
        <begin position="126"/>
        <end position="143"/>
    </location>
</feature>
<organism evidence="10 11">
    <name type="scientific">Cyclobacterium amurskyense</name>
    <dbReference type="NCBI Taxonomy" id="320787"/>
    <lineage>
        <taxon>Bacteria</taxon>
        <taxon>Pseudomonadati</taxon>
        <taxon>Bacteroidota</taxon>
        <taxon>Cytophagia</taxon>
        <taxon>Cytophagales</taxon>
        <taxon>Cyclobacteriaceae</taxon>
        <taxon>Cyclobacterium</taxon>
    </lineage>
</organism>
<keyword evidence="7" id="KW-0472">Membrane</keyword>
<reference evidence="10 11" key="1">
    <citation type="submission" date="2015-07" db="EMBL/GenBank/DDBJ databases">
        <authorList>
            <person name="Kim K.M."/>
        </authorList>
    </citation>
    <scope>NUCLEOTIDE SEQUENCE [LARGE SCALE GENOMIC DNA]</scope>
    <source>
        <strain evidence="10 11">KCTC 12363</strain>
    </source>
</reference>
<gene>
    <name evidence="10" type="ORF">CA2015_3765</name>
</gene>
<dbReference type="PANTHER" id="PTHR43711">
    <property type="entry name" value="TWO-COMPONENT HISTIDINE KINASE"/>
    <property type="match status" value="1"/>
</dbReference>
<sequence length="583" mass="66200">MPILDFKTIFFSYIIVNIVNIILIVSLYFQVKKRFPGISLVLLSFSMLTIGNISIFLRGNIPDWLSIPVANTLIVSSTVVLLIGLEKFVKVKGPQIQNYLLILVFFLGHVYFAFFYPDLYIRKINFALAFVLISFQVAYLLLIRTPVAMRGVTRPVGYVFVGVIFVQVLHIIYIIQNQPDLAGYLDSTGSESLFLMAWEVIIISLTYSIFLMYNKRLMNDVNEQEEKFSKAFHKAPFIIILSKLKDGEIFEANKSVQSISGFQPHELIGLKAIDLNIWNQDDDRFKFTSDLKSKGIIIEEEYLFRKKSGELFHGLISAEIIEINNVKCVISVINDITNRKQAEFNLRNSEASLRELNSTKDKFFSIIAHDLKSPFNGIIGLSEILSEQVKEKDYEGIDTYAGIIKSSSKHAMELLSNLMEWSRSQTGRIEFNPEKLDLVNMIQRIMELLRNSSEEKAIGVSLNAPLRLDLYADKAMIETVLRNLISNAIKFTPFNGKVIIAVEEKVNEYLLSVTDSGVGIDKGNFEKLFRIDRSYSTLGTNNEKGTGLGLILCKEFIEKHNGKIGLESELGVGSRFYFTLPKQ</sequence>
<dbReference type="CDD" id="cd00075">
    <property type="entry name" value="HATPase"/>
    <property type="match status" value="1"/>
</dbReference>
<keyword evidence="4" id="KW-0808">Transferase</keyword>
<dbReference type="InterPro" id="IPR001610">
    <property type="entry name" value="PAC"/>
</dbReference>
<feature type="transmembrane region" description="Helical" evidence="7">
    <location>
        <begin position="6"/>
        <end position="28"/>
    </location>
</feature>
<dbReference type="PRINTS" id="PR00344">
    <property type="entry name" value="BCTRLSENSOR"/>
</dbReference>
<dbReference type="InterPro" id="IPR000014">
    <property type="entry name" value="PAS"/>
</dbReference>
<dbReference type="InterPro" id="IPR036890">
    <property type="entry name" value="HATPase_C_sf"/>
</dbReference>
<feature type="transmembrane region" description="Helical" evidence="7">
    <location>
        <begin position="40"/>
        <end position="58"/>
    </location>
</feature>
<dbReference type="FunFam" id="3.30.565.10:FF:000006">
    <property type="entry name" value="Sensor histidine kinase WalK"/>
    <property type="match status" value="1"/>
</dbReference>
<keyword evidence="11" id="KW-1185">Reference proteome</keyword>
<evidence type="ECO:0000313" key="11">
    <source>
        <dbReference type="Proteomes" id="UP000036520"/>
    </source>
</evidence>
<dbReference type="PROSITE" id="PS50112">
    <property type="entry name" value="PAS"/>
    <property type="match status" value="1"/>
</dbReference>
<keyword evidence="7" id="KW-0812">Transmembrane</keyword>
<dbReference type="InterPro" id="IPR003594">
    <property type="entry name" value="HATPase_dom"/>
</dbReference>
<feature type="domain" description="PAS" evidence="9">
    <location>
        <begin position="246"/>
        <end position="269"/>
    </location>
</feature>
<dbReference type="OrthoDB" id="1269247at2"/>
<comment type="catalytic activity">
    <reaction evidence="1">
        <text>ATP + protein L-histidine = ADP + protein N-phospho-L-histidine.</text>
        <dbReference type="EC" id="2.7.13.3"/>
    </reaction>
</comment>
<dbReference type="RefSeq" id="WP_048643273.1">
    <property type="nucleotide sequence ID" value="NZ_CP012040.1"/>
</dbReference>
<dbReference type="AlphaFoldDB" id="A0A0H4PJM2"/>
<evidence type="ECO:0000256" key="4">
    <source>
        <dbReference type="ARBA" id="ARBA00022679"/>
    </source>
</evidence>
<dbReference type="Gene3D" id="3.30.565.10">
    <property type="entry name" value="Histidine kinase-like ATPase, C-terminal domain"/>
    <property type="match status" value="1"/>
</dbReference>
<feature type="transmembrane region" description="Helical" evidence="7">
    <location>
        <begin position="64"/>
        <end position="84"/>
    </location>
</feature>
<dbReference type="SMART" id="SM00388">
    <property type="entry name" value="HisKA"/>
    <property type="match status" value="1"/>
</dbReference>
<keyword evidence="3" id="KW-0597">Phosphoprotein</keyword>
<dbReference type="GO" id="GO:0000155">
    <property type="term" value="F:phosphorelay sensor kinase activity"/>
    <property type="evidence" value="ECO:0007669"/>
    <property type="project" value="InterPro"/>
</dbReference>
<evidence type="ECO:0000256" key="1">
    <source>
        <dbReference type="ARBA" id="ARBA00000085"/>
    </source>
</evidence>
<dbReference type="SUPFAM" id="SSF55874">
    <property type="entry name" value="ATPase domain of HSP90 chaperone/DNA topoisomerase II/histidine kinase"/>
    <property type="match status" value="1"/>
</dbReference>
<dbReference type="InterPro" id="IPR050736">
    <property type="entry name" value="Sensor_HK_Regulatory"/>
</dbReference>
<keyword evidence="6" id="KW-0902">Two-component regulatory system</keyword>
<dbReference type="EMBL" id="CP012040">
    <property type="protein sequence ID" value="AKP53138.1"/>
    <property type="molecule type" value="Genomic_DNA"/>
</dbReference>
<dbReference type="InterPro" id="IPR003661">
    <property type="entry name" value="HisK_dim/P_dom"/>
</dbReference>
<accession>A0A0H4PJM2</accession>
<dbReference type="Gene3D" id="1.10.287.130">
    <property type="match status" value="1"/>
</dbReference>
<dbReference type="CDD" id="cd00130">
    <property type="entry name" value="PAS"/>
    <property type="match status" value="1"/>
</dbReference>
<feature type="transmembrane region" description="Helical" evidence="7">
    <location>
        <begin position="195"/>
        <end position="213"/>
    </location>
</feature>
<dbReference type="CDD" id="cd00082">
    <property type="entry name" value="HisKA"/>
    <property type="match status" value="1"/>
</dbReference>
<dbReference type="Pfam" id="PF13426">
    <property type="entry name" value="PAS_9"/>
    <property type="match status" value="1"/>
</dbReference>
<proteinExistence type="predicted"/>
<dbReference type="PANTHER" id="PTHR43711:SF31">
    <property type="entry name" value="HISTIDINE KINASE"/>
    <property type="match status" value="1"/>
</dbReference>
<dbReference type="NCBIfam" id="TIGR00229">
    <property type="entry name" value="sensory_box"/>
    <property type="match status" value="1"/>
</dbReference>
<dbReference type="Pfam" id="PF00512">
    <property type="entry name" value="HisKA"/>
    <property type="match status" value="1"/>
</dbReference>
<feature type="transmembrane region" description="Helical" evidence="7">
    <location>
        <begin position="96"/>
        <end position="114"/>
    </location>
</feature>
<evidence type="ECO:0000313" key="10">
    <source>
        <dbReference type="EMBL" id="AKP53138.1"/>
    </source>
</evidence>
<dbReference type="Gene3D" id="3.30.450.20">
    <property type="entry name" value="PAS domain"/>
    <property type="match status" value="1"/>
</dbReference>
<dbReference type="KEGG" id="camu:CA2015_3765"/>
<dbReference type="SUPFAM" id="SSF47384">
    <property type="entry name" value="Homodimeric domain of signal transducing histidine kinase"/>
    <property type="match status" value="1"/>
</dbReference>
<feature type="domain" description="Histidine kinase" evidence="8">
    <location>
        <begin position="366"/>
        <end position="583"/>
    </location>
</feature>
<feature type="transmembrane region" description="Helical" evidence="7">
    <location>
        <begin position="155"/>
        <end position="175"/>
    </location>
</feature>
<evidence type="ECO:0000256" key="3">
    <source>
        <dbReference type="ARBA" id="ARBA00022553"/>
    </source>
</evidence>
<evidence type="ECO:0000256" key="2">
    <source>
        <dbReference type="ARBA" id="ARBA00012438"/>
    </source>
</evidence>
<evidence type="ECO:0000256" key="7">
    <source>
        <dbReference type="SAM" id="Phobius"/>
    </source>
</evidence>
<dbReference type="InterPro" id="IPR036097">
    <property type="entry name" value="HisK_dim/P_sf"/>
</dbReference>
<dbReference type="PROSITE" id="PS50109">
    <property type="entry name" value="HIS_KIN"/>
    <property type="match status" value="1"/>
</dbReference>
<keyword evidence="7" id="KW-1133">Transmembrane helix</keyword>
<dbReference type="EC" id="2.7.13.3" evidence="2"/>
<dbReference type="SUPFAM" id="SSF55785">
    <property type="entry name" value="PYP-like sensor domain (PAS domain)"/>
    <property type="match status" value="1"/>
</dbReference>
<dbReference type="Proteomes" id="UP000036520">
    <property type="component" value="Chromosome"/>
</dbReference>
<protein>
    <recommendedName>
        <fullName evidence="2">histidine kinase</fullName>
        <ecNumber evidence="2">2.7.13.3</ecNumber>
    </recommendedName>
</protein>
<evidence type="ECO:0000256" key="5">
    <source>
        <dbReference type="ARBA" id="ARBA00022777"/>
    </source>
</evidence>